<evidence type="ECO:0000313" key="3">
    <source>
        <dbReference type="Proteomes" id="UP000288216"/>
    </source>
</evidence>
<feature type="coiled-coil region" evidence="1">
    <location>
        <begin position="117"/>
        <end position="176"/>
    </location>
</feature>
<dbReference type="EMBL" id="BFAA01000615">
    <property type="protein sequence ID" value="GCB73284.1"/>
    <property type="molecule type" value="Genomic_DNA"/>
</dbReference>
<dbReference type="InterPro" id="IPR026163">
    <property type="entry name" value="Nckap5l"/>
</dbReference>
<keyword evidence="3" id="KW-1185">Reference proteome</keyword>
<organism evidence="2 3">
    <name type="scientific">Scyliorhinus torazame</name>
    <name type="common">Cloudy catshark</name>
    <name type="synonym">Catulus torazame</name>
    <dbReference type="NCBI Taxonomy" id="75743"/>
    <lineage>
        <taxon>Eukaryota</taxon>
        <taxon>Metazoa</taxon>
        <taxon>Chordata</taxon>
        <taxon>Craniata</taxon>
        <taxon>Vertebrata</taxon>
        <taxon>Chondrichthyes</taxon>
        <taxon>Elasmobranchii</taxon>
        <taxon>Galeomorphii</taxon>
        <taxon>Galeoidea</taxon>
        <taxon>Carcharhiniformes</taxon>
        <taxon>Scyliorhinidae</taxon>
        <taxon>Scyliorhinus</taxon>
    </lineage>
</organism>
<dbReference type="Proteomes" id="UP000288216">
    <property type="component" value="Unassembled WGS sequence"/>
</dbReference>
<dbReference type="OrthoDB" id="8930856at2759"/>
<evidence type="ECO:0000313" key="2">
    <source>
        <dbReference type="EMBL" id="GCB73284.1"/>
    </source>
</evidence>
<reference evidence="2 3" key="1">
    <citation type="journal article" date="2018" name="Nat. Ecol. Evol.">
        <title>Shark genomes provide insights into elasmobranch evolution and the origin of vertebrates.</title>
        <authorList>
            <person name="Hara Y"/>
            <person name="Yamaguchi K"/>
            <person name="Onimaru K"/>
            <person name="Kadota M"/>
            <person name="Koyanagi M"/>
            <person name="Keeley SD"/>
            <person name="Tatsumi K"/>
            <person name="Tanaka K"/>
            <person name="Motone F"/>
            <person name="Kageyama Y"/>
            <person name="Nozu R"/>
            <person name="Adachi N"/>
            <person name="Nishimura O"/>
            <person name="Nakagawa R"/>
            <person name="Tanegashima C"/>
            <person name="Kiyatake I"/>
            <person name="Matsumoto R"/>
            <person name="Murakumo K"/>
            <person name="Nishida K"/>
            <person name="Terakita A"/>
            <person name="Kuratani S"/>
            <person name="Sato K"/>
            <person name="Hyodo S Kuraku.S."/>
        </authorList>
    </citation>
    <scope>NUCLEOTIDE SEQUENCE [LARGE SCALE GENOMIC DNA]</scope>
</reference>
<evidence type="ECO:0000256" key="1">
    <source>
        <dbReference type="SAM" id="Coils"/>
    </source>
</evidence>
<protein>
    <submittedName>
        <fullName evidence="2">Uncharacterized protein</fullName>
    </submittedName>
</protein>
<keyword evidence="1" id="KW-0175">Coiled coil</keyword>
<accession>A0A401PJH7</accession>
<proteinExistence type="predicted"/>
<dbReference type="GO" id="GO:0001578">
    <property type="term" value="P:microtubule bundle formation"/>
    <property type="evidence" value="ECO:0007669"/>
    <property type="project" value="TreeGrafter"/>
</dbReference>
<name>A0A401PJH7_SCYTO</name>
<gene>
    <name evidence="2" type="ORF">scyTo_0002455</name>
</gene>
<dbReference type="STRING" id="75743.A0A401PJH7"/>
<comment type="caution">
    <text evidence="2">The sequence shown here is derived from an EMBL/GenBank/DDBJ whole genome shotgun (WGS) entry which is preliminary data.</text>
</comment>
<dbReference type="GO" id="GO:0007019">
    <property type="term" value="P:microtubule depolymerization"/>
    <property type="evidence" value="ECO:0007669"/>
    <property type="project" value="TreeGrafter"/>
</dbReference>
<dbReference type="PANTHER" id="PTHR21740:SF0">
    <property type="entry name" value="NCK-ASSOCIATED PROTEIN 5"/>
    <property type="match status" value="1"/>
</dbReference>
<feature type="coiled-coil region" evidence="1">
    <location>
        <begin position="2"/>
        <end position="57"/>
    </location>
</feature>
<sequence>MCEKLMDELEEERCLRIETEKRLREVILQSENSTSQMQALQEQFARMEETVRNLLQNQGILGQSAGATAELLKACQGKLSEGAAACKETAANSNTAAEKYSSSTEEEEKTLHLLERLRALEAENSALALENEHQREQYERCLDEVANQVVQALLTQKDLREECLKLRTRVFDLEQQNRALSDAELSFEALVDVKLWEQFDCSILTLHSFAVLDHASQIKEGKWLENEFLLF</sequence>
<dbReference type="GO" id="GO:0035371">
    <property type="term" value="C:microtubule plus-end"/>
    <property type="evidence" value="ECO:0007669"/>
    <property type="project" value="TreeGrafter"/>
</dbReference>
<dbReference type="PANTHER" id="PTHR21740">
    <property type="entry name" value="NCK-ASSOCIATED PROTEIN 5"/>
    <property type="match status" value="1"/>
</dbReference>
<dbReference type="AlphaFoldDB" id="A0A401PJH7"/>